<evidence type="ECO:0000313" key="2">
    <source>
        <dbReference type="EMBL" id="GFN47400.1"/>
    </source>
</evidence>
<gene>
    <name evidence="2" type="ORF">RINTU1_34540</name>
</gene>
<reference evidence="2 3" key="1">
    <citation type="submission" date="2020-06" db="EMBL/GenBank/DDBJ databases">
        <title>The genome sequence of Candidatus Regiella insecticola strain Tut.</title>
        <authorList>
            <person name="Nikoh N."/>
            <person name="Tsuchida T."/>
            <person name="Koga R."/>
            <person name="Oshima K."/>
            <person name="Hattori M."/>
            <person name="Fukatsu T."/>
        </authorList>
    </citation>
    <scope>NUCLEOTIDE SEQUENCE [LARGE SCALE GENOMIC DNA]</scope>
    <source>
        <strain evidence="2 3">Tut</strain>
    </source>
</reference>
<proteinExistence type="predicted"/>
<feature type="region of interest" description="Disordered" evidence="1">
    <location>
        <begin position="1"/>
        <end position="26"/>
    </location>
</feature>
<dbReference type="EMBL" id="BLXO01000010">
    <property type="protein sequence ID" value="GFN47400.1"/>
    <property type="molecule type" value="Genomic_DNA"/>
</dbReference>
<evidence type="ECO:0000256" key="1">
    <source>
        <dbReference type="SAM" id="MobiDB-lite"/>
    </source>
</evidence>
<evidence type="ECO:0000313" key="3">
    <source>
        <dbReference type="Proteomes" id="UP000504714"/>
    </source>
</evidence>
<name>A0A6L2ZSE1_9ENTR</name>
<accession>A0A6L2ZSE1</accession>
<dbReference type="AlphaFoldDB" id="A0A6L2ZSE1"/>
<comment type="caution">
    <text evidence="2">The sequence shown here is derived from an EMBL/GenBank/DDBJ whole genome shotgun (WGS) entry which is preliminary data.</text>
</comment>
<organism evidence="2 3">
    <name type="scientific">Candidatus Regiella insecticola</name>
    <dbReference type="NCBI Taxonomy" id="138073"/>
    <lineage>
        <taxon>Bacteria</taxon>
        <taxon>Pseudomonadati</taxon>
        <taxon>Pseudomonadota</taxon>
        <taxon>Gammaproteobacteria</taxon>
        <taxon>Enterobacterales</taxon>
        <taxon>Enterobacteriaceae</taxon>
        <taxon>aphid secondary symbionts</taxon>
        <taxon>Candidatus Regiella</taxon>
    </lineage>
</organism>
<dbReference type="Proteomes" id="UP000504714">
    <property type="component" value="Unassembled WGS sequence"/>
</dbReference>
<sequence length="49" mass="5609">MTKTVSGDNYIDKHRSGSQKCWPRKKVKNTDAIRKKFVNVINKRDCVGG</sequence>
<protein>
    <submittedName>
        <fullName evidence="2">Uncharacterized protein</fullName>
    </submittedName>
</protein>